<dbReference type="OrthoDB" id="9770435at2"/>
<dbReference type="PANTHER" id="PTHR40252:SF2">
    <property type="entry name" value="BLR0328 PROTEIN"/>
    <property type="match status" value="1"/>
</dbReference>
<dbReference type="PANTHER" id="PTHR40252">
    <property type="entry name" value="BLR0328 PROTEIN"/>
    <property type="match status" value="1"/>
</dbReference>
<dbReference type="SMART" id="SM01204">
    <property type="entry name" value="FIST_C"/>
    <property type="match status" value="1"/>
</dbReference>
<dbReference type="Pfam" id="PF10442">
    <property type="entry name" value="FIST_C"/>
    <property type="match status" value="1"/>
</dbReference>
<feature type="domain" description="FIST C-domain" evidence="2">
    <location>
        <begin position="222"/>
        <end position="351"/>
    </location>
</feature>
<proteinExistence type="predicted"/>
<evidence type="ECO:0000313" key="3">
    <source>
        <dbReference type="EMBL" id="AGX87534.1"/>
    </source>
</evidence>
<evidence type="ECO:0008006" key="5">
    <source>
        <dbReference type="Google" id="ProtNLM"/>
    </source>
</evidence>
<name>U5NBI2_9BURK</name>
<dbReference type="InterPro" id="IPR013702">
    <property type="entry name" value="FIST_domain_N"/>
</dbReference>
<dbReference type="HOGENOM" id="CLU_047108_1_0_4"/>
<dbReference type="InterPro" id="IPR019494">
    <property type="entry name" value="FIST_C"/>
</dbReference>
<evidence type="ECO:0000313" key="4">
    <source>
        <dbReference type="Proteomes" id="UP000017184"/>
    </source>
</evidence>
<dbReference type="RefSeq" id="WP_022773045.1">
    <property type="nucleotide sequence ID" value="NC_022576.1"/>
</dbReference>
<dbReference type="KEGG" id="cbx:Cenrod_1448"/>
<organism evidence="3 4">
    <name type="scientific">Candidatus Symbiobacter mobilis CR</name>
    <dbReference type="NCBI Taxonomy" id="946483"/>
    <lineage>
        <taxon>Bacteria</taxon>
        <taxon>Pseudomonadati</taxon>
        <taxon>Pseudomonadota</taxon>
        <taxon>Betaproteobacteria</taxon>
        <taxon>Burkholderiales</taxon>
        <taxon>Comamonadaceae</taxon>
    </lineage>
</organism>
<sequence length="362" mass="38537">MIKIASSKNPETLAALQEIATALQGITPTLVVVFYSSHHAAQQVADQARKVWPQSQSLGCSTSGEIISQEMMDGGMVAMAFDAATIPEARVAVVDDIGDAAKIKSVCQSLGDVLHADIDQYIGLVLMDGMSGKEEFFLDHLGNLTDLRFIGGSAGDDLAFQATTVFANGVVYDHAALLAVLHAPAGIRVIKTQSFCKTGKTLTPTQVDASGRQVLQFDGKPAGCAYMEAVGASSLEEAAKRFMSSPLGLMDGEEPYVRSPQTFDNETLKFYCAVSPDIPLDLLQSTDILTDTRNALATTNADGKVAGILLFHCILRTLELKSLNKTAEFSGLFTVPTVGFSTYGEADIGHINQTATMIAFLE</sequence>
<dbReference type="eggNOG" id="COG3287">
    <property type="taxonomic scope" value="Bacteria"/>
</dbReference>
<feature type="domain" description="FIST" evidence="1">
    <location>
        <begin position="27"/>
        <end position="221"/>
    </location>
</feature>
<dbReference type="SMART" id="SM00897">
    <property type="entry name" value="FIST"/>
    <property type="match status" value="1"/>
</dbReference>
<reference evidence="3 4" key="1">
    <citation type="journal article" date="2013" name="Genome Biol.">
        <title>Genomic analysis reveals key aspects of prokaryotic symbiosis in the phototrophic consortium "Chlorochromatium aggregatum".</title>
        <authorList>
            <person name="Liu Z."/>
            <person name="Muller J."/>
            <person name="Li T."/>
            <person name="Alvey R.M."/>
            <person name="Vogl K."/>
            <person name="Frigaard N.U."/>
            <person name="Rockwell N.C."/>
            <person name="Boyd E.S."/>
            <person name="Tomsho L.P."/>
            <person name="Schuster S.C."/>
            <person name="Henke P."/>
            <person name="Rohde M."/>
            <person name="Overmann J."/>
            <person name="Bryant D.A."/>
        </authorList>
    </citation>
    <scope>NUCLEOTIDE SEQUENCE [LARGE SCALE GENOMIC DNA]</scope>
    <source>
        <strain evidence="3">CR</strain>
    </source>
</reference>
<gene>
    <name evidence="3" type="ORF">Cenrod_1448</name>
</gene>
<accession>U5NBI2</accession>
<dbReference type="Proteomes" id="UP000017184">
    <property type="component" value="Chromosome"/>
</dbReference>
<keyword evidence="4" id="KW-1185">Reference proteome</keyword>
<dbReference type="Pfam" id="PF08495">
    <property type="entry name" value="FIST"/>
    <property type="match status" value="1"/>
</dbReference>
<dbReference type="EMBL" id="CP004885">
    <property type="protein sequence ID" value="AGX87534.1"/>
    <property type="molecule type" value="Genomic_DNA"/>
</dbReference>
<protein>
    <recommendedName>
        <fullName evidence="5">FIST domain protein</fullName>
    </recommendedName>
</protein>
<dbReference type="AlphaFoldDB" id="U5NBI2"/>
<dbReference type="PATRIC" id="fig|946483.4.peg.1462"/>
<evidence type="ECO:0000259" key="1">
    <source>
        <dbReference type="SMART" id="SM00897"/>
    </source>
</evidence>
<evidence type="ECO:0000259" key="2">
    <source>
        <dbReference type="SMART" id="SM01204"/>
    </source>
</evidence>
<dbReference type="STRING" id="946483.Cenrod_1448"/>